<dbReference type="Proteomes" id="UP000598146">
    <property type="component" value="Unassembled WGS sequence"/>
</dbReference>
<dbReference type="InterPro" id="IPR029069">
    <property type="entry name" value="HotDog_dom_sf"/>
</dbReference>
<reference evidence="1" key="1">
    <citation type="submission" date="2020-11" db="EMBL/GenBank/DDBJ databases">
        <title>Isolation and identification of active actinomycetes.</title>
        <authorList>
            <person name="Sun X."/>
        </authorList>
    </citation>
    <scope>NUCLEOTIDE SEQUENCE</scope>
    <source>
        <strain evidence="1">NEAU-A11</strain>
    </source>
</reference>
<dbReference type="AlphaFoldDB" id="A0A931CFR4"/>
<evidence type="ECO:0000313" key="1">
    <source>
        <dbReference type="EMBL" id="MBG0567799.1"/>
    </source>
</evidence>
<dbReference type="EMBL" id="JADQTO010000030">
    <property type="protein sequence ID" value="MBG0567799.1"/>
    <property type="molecule type" value="Genomic_DNA"/>
</dbReference>
<proteinExistence type="predicted"/>
<accession>A0A931CFR4</accession>
<name>A0A931CFR4_9ACTN</name>
<dbReference type="SUPFAM" id="SSF54637">
    <property type="entry name" value="Thioesterase/thiol ester dehydrase-isomerase"/>
    <property type="match status" value="2"/>
</dbReference>
<gene>
    <name evidence="1" type="ORF">I4J89_40775</name>
</gene>
<protein>
    <recommendedName>
        <fullName evidence="3">Acyl-CoA thioesterase FadM</fullName>
    </recommendedName>
</protein>
<organism evidence="1 2">
    <name type="scientific">Actinoplanes aureus</name>
    <dbReference type="NCBI Taxonomy" id="2792083"/>
    <lineage>
        <taxon>Bacteria</taxon>
        <taxon>Bacillati</taxon>
        <taxon>Actinomycetota</taxon>
        <taxon>Actinomycetes</taxon>
        <taxon>Micromonosporales</taxon>
        <taxon>Micromonosporaceae</taxon>
        <taxon>Actinoplanes</taxon>
    </lineage>
</organism>
<keyword evidence="2" id="KW-1185">Reference proteome</keyword>
<evidence type="ECO:0000313" key="2">
    <source>
        <dbReference type="Proteomes" id="UP000598146"/>
    </source>
</evidence>
<dbReference type="Gene3D" id="3.10.129.10">
    <property type="entry name" value="Hotdog Thioesterase"/>
    <property type="match status" value="2"/>
</dbReference>
<evidence type="ECO:0008006" key="3">
    <source>
        <dbReference type="Google" id="ProtNLM"/>
    </source>
</evidence>
<dbReference type="RefSeq" id="WP_196419571.1">
    <property type="nucleotide sequence ID" value="NZ_JADQTO010000030.1"/>
</dbReference>
<sequence>MGELSDSVVKHLLQSPTTSELRPGYEGANIGTIIGFKHVNYLVEQGIIEHFRAAGAPVGRLYDEHGLGFDVLELDTRLQTALLVDDVATVEVVPDTPSDSSEFVFKVQIRVVRDGAEKKAVTSKARAVLRRDDRVTDPDPIPEELGRFVTDHIGTQALERFDTEPVARSAADDITTDRGTSDDPVIARLTDGRNAFGWKWRMPYFYCHFFDRVQMSGYLRQMEEVVDRFLAARGLSIKPMLDERNWIPAVTRSHVRILDETVMEEELYTVYTVESIFKDLLYTSKMDCYVLRDGQLLHTATGTITHAYGVVENGREGRLVNFDDRVRSALEGTRTGAE</sequence>
<comment type="caution">
    <text evidence="1">The sequence shown here is derived from an EMBL/GenBank/DDBJ whole genome shotgun (WGS) entry which is preliminary data.</text>
</comment>